<organism evidence="1">
    <name type="scientific">Satyrvirus sp</name>
    <dbReference type="NCBI Taxonomy" id="2487771"/>
    <lineage>
        <taxon>Viruses</taxon>
        <taxon>Varidnaviria</taxon>
        <taxon>Bamfordvirae</taxon>
        <taxon>Nucleocytoviricota</taxon>
        <taxon>Megaviricetes</taxon>
        <taxon>Imitervirales</taxon>
        <taxon>Mimiviridae</taxon>
        <taxon>Megamimivirinae</taxon>
    </lineage>
</organism>
<sequence>MRLPFLIWIKIEKTKHLNSQLNFISVVDCNGKKINQ</sequence>
<proteinExistence type="predicted"/>
<gene>
    <name evidence="1" type="ORF">Satyrvirus29_13</name>
</gene>
<reference evidence="1" key="1">
    <citation type="submission" date="2018-10" db="EMBL/GenBank/DDBJ databases">
        <title>Hidden diversity of soil giant viruses.</title>
        <authorList>
            <person name="Schulz F."/>
            <person name="Alteio L."/>
            <person name="Goudeau D."/>
            <person name="Ryan E.M."/>
            <person name="Malmstrom R.R."/>
            <person name="Blanchard J."/>
            <person name="Woyke T."/>
        </authorList>
    </citation>
    <scope>NUCLEOTIDE SEQUENCE</scope>
    <source>
        <strain evidence="1">SAV1</strain>
    </source>
</reference>
<accession>A0A3G5AER1</accession>
<evidence type="ECO:0000313" key="1">
    <source>
        <dbReference type="EMBL" id="AYV85672.1"/>
    </source>
</evidence>
<protein>
    <submittedName>
        <fullName evidence="1">Uncharacterized protein</fullName>
    </submittedName>
</protein>
<name>A0A3G5AER1_9VIRU</name>
<dbReference type="EMBL" id="MK072465">
    <property type="protein sequence ID" value="AYV85672.1"/>
    <property type="molecule type" value="Genomic_DNA"/>
</dbReference>